<proteinExistence type="inferred from homology"/>
<keyword evidence="10" id="KW-1185">Reference proteome</keyword>
<dbReference type="GO" id="GO:0004843">
    <property type="term" value="F:cysteine-type deubiquitinase activity"/>
    <property type="evidence" value="ECO:0007669"/>
    <property type="project" value="UniProtKB-EC"/>
</dbReference>
<comment type="catalytic activity">
    <reaction evidence="1">
        <text>Thiol-dependent hydrolysis of ester, thioester, amide, peptide and isopeptide bonds formed by the C-terminal Gly of ubiquitin (a 76-residue protein attached to proteins as an intracellular targeting signal).</text>
        <dbReference type="EC" id="3.4.19.12"/>
    </reaction>
</comment>
<keyword evidence="5" id="KW-0833">Ubl conjugation pathway</keyword>
<evidence type="ECO:0000256" key="4">
    <source>
        <dbReference type="ARBA" id="ARBA00012759"/>
    </source>
</evidence>
<comment type="function">
    <text evidence="2">Hydrolase that can remove 'Lys-48'-linked conjugated ubiquitin from proteins.</text>
</comment>
<dbReference type="InterPro" id="IPR025257">
    <property type="entry name" value="MINDY-3/4_CD"/>
</dbReference>
<reference evidence="9 10" key="1">
    <citation type="journal article" date="2017" name="Int. J. Parasitol.">
        <title>The genome of the protozoan parasite Cystoisospora suis and a reverse vaccinology approach to identify vaccine candidates.</title>
        <authorList>
            <person name="Palmieri N."/>
            <person name="Shrestha A."/>
            <person name="Ruttkowski B."/>
            <person name="Beck T."/>
            <person name="Vogl C."/>
            <person name="Tomley F."/>
            <person name="Blake D.P."/>
            <person name="Joachim A."/>
        </authorList>
    </citation>
    <scope>NUCLEOTIDE SEQUENCE [LARGE SCALE GENOMIC DNA]</scope>
    <source>
        <strain evidence="9 10">Wien I</strain>
    </source>
</reference>
<dbReference type="EC" id="3.4.19.12" evidence="4"/>
<dbReference type="AlphaFoldDB" id="A0A2C6L7H2"/>
<dbReference type="Gene3D" id="1.10.238.10">
    <property type="entry name" value="EF-hand"/>
    <property type="match status" value="1"/>
</dbReference>
<evidence type="ECO:0000256" key="1">
    <source>
        <dbReference type="ARBA" id="ARBA00000707"/>
    </source>
</evidence>
<dbReference type="GO" id="GO:1990380">
    <property type="term" value="F:K48-linked deubiquitinase activity"/>
    <property type="evidence" value="ECO:0007669"/>
    <property type="project" value="InterPro"/>
</dbReference>
<dbReference type="InterPro" id="IPR039785">
    <property type="entry name" value="MINY3/4"/>
</dbReference>
<evidence type="ECO:0000256" key="7">
    <source>
        <dbReference type="SAM" id="MobiDB-lite"/>
    </source>
</evidence>
<dbReference type="GeneID" id="94425142"/>
<evidence type="ECO:0000256" key="5">
    <source>
        <dbReference type="ARBA" id="ARBA00022786"/>
    </source>
</evidence>
<dbReference type="SUPFAM" id="SSF47473">
    <property type="entry name" value="EF-hand"/>
    <property type="match status" value="1"/>
</dbReference>
<dbReference type="VEuPathDB" id="ToxoDB:CSUI_001726"/>
<feature type="region of interest" description="Disordered" evidence="7">
    <location>
        <begin position="38"/>
        <end position="64"/>
    </location>
</feature>
<protein>
    <recommendedName>
        <fullName evidence="4">ubiquitinyl hydrolase 1</fullName>
        <ecNumber evidence="4">3.4.19.12</ecNumber>
    </recommendedName>
    <alternativeName>
        <fullName evidence="6">Deubiquitinating enzyme MINDY-3</fullName>
    </alternativeName>
</protein>
<dbReference type="Proteomes" id="UP000221165">
    <property type="component" value="Unassembled WGS sequence"/>
</dbReference>
<evidence type="ECO:0000256" key="6">
    <source>
        <dbReference type="ARBA" id="ARBA00033208"/>
    </source>
</evidence>
<name>A0A2C6L7H2_9APIC</name>
<evidence type="ECO:0000256" key="2">
    <source>
        <dbReference type="ARBA" id="ARBA00002107"/>
    </source>
</evidence>
<dbReference type="GO" id="GO:0006508">
    <property type="term" value="P:proteolysis"/>
    <property type="evidence" value="ECO:0007669"/>
    <property type="project" value="UniProtKB-KW"/>
</dbReference>
<dbReference type="SMART" id="SM01174">
    <property type="entry name" value="DUF4205"/>
    <property type="match status" value="1"/>
</dbReference>
<dbReference type="InterPro" id="IPR011992">
    <property type="entry name" value="EF-hand-dom_pair"/>
</dbReference>
<dbReference type="PANTHER" id="PTHR12473">
    <property type="entry name" value="UBIQUITIN CARBOXYL-TERMINAL HYDROLASE MINDY-4-RELATED"/>
    <property type="match status" value="1"/>
</dbReference>
<comment type="similarity">
    <text evidence="3">Belongs to the MINDY deubiquitinase family. FAM188 subfamily.</text>
</comment>
<dbReference type="PANTHER" id="PTHR12473:SF8">
    <property type="entry name" value="UBIQUITIN CARBOXYL-TERMINAL HYDROLASE MINDY-4-RELATED"/>
    <property type="match status" value="1"/>
</dbReference>
<dbReference type="EMBL" id="MIGC01000684">
    <property type="protein sequence ID" value="PHJ24427.1"/>
    <property type="molecule type" value="Genomic_DNA"/>
</dbReference>
<evidence type="ECO:0000259" key="8">
    <source>
        <dbReference type="SMART" id="SM01174"/>
    </source>
</evidence>
<dbReference type="OrthoDB" id="10263628at2759"/>
<dbReference type="GO" id="GO:0071108">
    <property type="term" value="P:protein K48-linked deubiquitination"/>
    <property type="evidence" value="ECO:0007669"/>
    <property type="project" value="InterPro"/>
</dbReference>
<dbReference type="RefSeq" id="XP_067926100.1">
    <property type="nucleotide sequence ID" value="XM_068061931.1"/>
</dbReference>
<evidence type="ECO:0000313" key="9">
    <source>
        <dbReference type="EMBL" id="PHJ24427.1"/>
    </source>
</evidence>
<feature type="domain" description="Deubiquitinating enzyme MINDY-3/4 conserved" evidence="8">
    <location>
        <begin position="1"/>
        <end position="188"/>
    </location>
</feature>
<organism evidence="9 10">
    <name type="scientific">Cystoisospora suis</name>
    <dbReference type="NCBI Taxonomy" id="483139"/>
    <lineage>
        <taxon>Eukaryota</taxon>
        <taxon>Sar</taxon>
        <taxon>Alveolata</taxon>
        <taxon>Apicomplexa</taxon>
        <taxon>Conoidasida</taxon>
        <taxon>Coccidia</taxon>
        <taxon>Eucoccidiorida</taxon>
        <taxon>Eimeriorina</taxon>
        <taxon>Sarcocystidae</taxon>
        <taxon>Cystoisospora</taxon>
    </lineage>
</organism>
<sequence>MDTRDHPLLGVYGHCSQELVNLLLLGMSTSNVFDGTKNLGKILPPPQGEEEEESALSTASREGGDGVHTVLRGIPKRPLVGFLTEMEALRYCEVGSGYKNPFLPVWVLGSGNHYTTLFSRDLLVSYLSPPRLAEMEAQAAFRVVDEENNMYIRSQQLPSLLALLGIEEREQEARRAIGAVDGVILWSEFLSWYTSFLLSHLQSQRSPSDETSMLQSPRTFTVYFYDGQTPPGPSLRRFLIRLHEDVDLRYSHHPGSYELSRILWTRWNSAEISQLSLLSPLLDLSSLGQDLHAASSSS</sequence>
<accession>A0A2C6L7H2</accession>
<evidence type="ECO:0000313" key="10">
    <source>
        <dbReference type="Proteomes" id="UP000221165"/>
    </source>
</evidence>
<evidence type="ECO:0000256" key="3">
    <source>
        <dbReference type="ARBA" id="ARBA00011074"/>
    </source>
</evidence>
<gene>
    <name evidence="9" type="ORF">CSUI_001726</name>
</gene>
<comment type="caution">
    <text evidence="9">The sequence shown here is derived from an EMBL/GenBank/DDBJ whole genome shotgun (WGS) entry which is preliminary data.</text>
</comment>
<dbReference type="Pfam" id="PF13898">
    <property type="entry name" value="MINDY-3_4_CD"/>
    <property type="match status" value="2"/>
</dbReference>